<comment type="function">
    <text evidence="7">Cell wall formation. Catalyzes the addition of glutamate to the nucleotide precursor UDP-N-acetylmuramoyl-L-alanine (UMA).</text>
</comment>
<sequence length="454" mass="51095">MKNYKEFFKDKKITVMGLGLLGRGIGDAIFLAQCGAKLTITDLKTKEQLKESLKKLAKFKNIEYVLGEHRLEDFKDKDLILKSAKVPLDSIYIREAQKNNIPVEMSTALFVKLSNLPVIGVTGTRGKSTTTHLLEHIFNVAGKKFILGGNVRGVSTLSMLPKAKNADYVLLELDSWQLQGFRKNKTSPHVAVFTTFYPDHMSYYGNDMKKYFIDKASIFKYQKKNDFLITGEQVMSFIKKWEGEIKSKIITLKSNLPKGWKIKIPGEHNIHNASLAIEVARRLGIKDVTIKKAVASFGGVVGRLQYLTTIKGVKIYNDNSATTAEATAAALKALGANKNIVLIVGGYDKNLDMTNLVKKIPHTCSKVILFKEKGTDRIRDEVFKMKKDGIEVYEEEGLKNCVKRAFAVAKKRETILFSPAFESFGKYFKNEFDREAQFLKIVKNLKPSRGGQVK</sequence>
<comment type="subcellular location">
    <subcellularLocation>
        <location evidence="1 7">Cytoplasm</location>
    </subcellularLocation>
</comment>
<evidence type="ECO:0000256" key="4">
    <source>
        <dbReference type="ARBA" id="ARBA00022598"/>
    </source>
</evidence>
<dbReference type="SUPFAM" id="SSF53244">
    <property type="entry name" value="MurD-like peptide ligases, peptide-binding domain"/>
    <property type="match status" value="1"/>
</dbReference>
<proteinExistence type="predicted"/>
<dbReference type="GO" id="GO:0071555">
    <property type="term" value="P:cell wall organization"/>
    <property type="evidence" value="ECO:0007669"/>
    <property type="project" value="UniProtKB-KW"/>
</dbReference>
<dbReference type="PANTHER" id="PTHR43692:SF1">
    <property type="entry name" value="UDP-N-ACETYLMURAMOYLALANINE--D-GLUTAMATE LIGASE"/>
    <property type="match status" value="1"/>
</dbReference>
<dbReference type="Pfam" id="PF08245">
    <property type="entry name" value="Mur_ligase_M"/>
    <property type="match status" value="1"/>
</dbReference>
<dbReference type="Pfam" id="PF02875">
    <property type="entry name" value="Mur_ligase_C"/>
    <property type="match status" value="1"/>
</dbReference>
<feature type="domain" description="Mur ligase C-terminal" evidence="8">
    <location>
        <begin position="302"/>
        <end position="420"/>
    </location>
</feature>
<evidence type="ECO:0000256" key="6">
    <source>
        <dbReference type="ARBA" id="ARBA00022840"/>
    </source>
</evidence>
<evidence type="ECO:0000256" key="2">
    <source>
        <dbReference type="ARBA" id="ARBA00004752"/>
    </source>
</evidence>
<evidence type="ECO:0000259" key="8">
    <source>
        <dbReference type="Pfam" id="PF02875"/>
    </source>
</evidence>
<evidence type="ECO:0000256" key="5">
    <source>
        <dbReference type="ARBA" id="ARBA00022741"/>
    </source>
</evidence>
<feature type="domain" description="Mur ligase central" evidence="9">
    <location>
        <begin position="121"/>
        <end position="252"/>
    </location>
</feature>
<dbReference type="UniPathway" id="UPA00219"/>
<dbReference type="GO" id="GO:0009252">
    <property type="term" value="P:peptidoglycan biosynthetic process"/>
    <property type="evidence" value="ECO:0007669"/>
    <property type="project" value="UniProtKB-UniPathway"/>
</dbReference>
<dbReference type="InterPro" id="IPR005762">
    <property type="entry name" value="MurD"/>
</dbReference>
<dbReference type="EMBL" id="LBWE01000010">
    <property type="protein sequence ID" value="KKR01211.1"/>
    <property type="molecule type" value="Genomic_DNA"/>
</dbReference>
<keyword evidence="7" id="KW-0133">Cell shape</keyword>
<dbReference type="InterPro" id="IPR036565">
    <property type="entry name" value="Mur-like_cat_sf"/>
</dbReference>
<keyword evidence="7" id="KW-0961">Cell wall biogenesis/degradation</keyword>
<evidence type="ECO:0000313" key="10">
    <source>
        <dbReference type="EMBL" id="KKR01211.1"/>
    </source>
</evidence>
<dbReference type="GO" id="GO:0051301">
    <property type="term" value="P:cell division"/>
    <property type="evidence" value="ECO:0007669"/>
    <property type="project" value="UniProtKB-KW"/>
</dbReference>
<gene>
    <name evidence="10" type="ORF">UT27_C0010G0018</name>
</gene>
<dbReference type="Gene3D" id="3.40.50.720">
    <property type="entry name" value="NAD(P)-binding Rossmann-like Domain"/>
    <property type="match status" value="1"/>
</dbReference>
<evidence type="ECO:0000256" key="7">
    <source>
        <dbReference type="RuleBase" id="RU003664"/>
    </source>
</evidence>
<reference evidence="10 11" key="1">
    <citation type="journal article" date="2015" name="Nature">
        <title>rRNA introns, odd ribosomes, and small enigmatic genomes across a large radiation of phyla.</title>
        <authorList>
            <person name="Brown C.T."/>
            <person name="Hug L.A."/>
            <person name="Thomas B.C."/>
            <person name="Sharon I."/>
            <person name="Castelle C.J."/>
            <person name="Singh A."/>
            <person name="Wilkins M.J."/>
            <person name="Williams K.H."/>
            <person name="Banfield J.F."/>
        </authorList>
    </citation>
    <scope>NUCLEOTIDE SEQUENCE [LARGE SCALE GENOMIC DNA]</scope>
</reference>
<keyword evidence="6" id="KW-0067">ATP-binding</keyword>
<dbReference type="GO" id="GO:0005524">
    <property type="term" value="F:ATP binding"/>
    <property type="evidence" value="ECO:0007669"/>
    <property type="project" value="UniProtKB-KW"/>
</dbReference>
<accession>A0A837HQ75</accession>
<keyword evidence="7" id="KW-0132">Cell division</keyword>
<dbReference type="InterPro" id="IPR036615">
    <property type="entry name" value="Mur_ligase_C_dom_sf"/>
</dbReference>
<comment type="pathway">
    <text evidence="2 7">Cell wall biogenesis; peptidoglycan biosynthesis.</text>
</comment>
<dbReference type="GO" id="GO:0008764">
    <property type="term" value="F:UDP-N-acetylmuramoylalanine-D-glutamate ligase activity"/>
    <property type="evidence" value="ECO:0007669"/>
    <property type="project" value="UniProtKB-EC"/>
</dbReference>
<protein>
    <recommendedName>
        <fullName evidence="7">UDP-N-acetylmuramoylalanine--D-glutamate ligase</fullName>
        <ecNumber evidence="7">6.3.2.9</ecNumber>
    </recommendedName>
</protein>
<dbReference type="Gene3D" id="3.40.1190.10">
    <property type="entry name" value="Mur-like, catalytic domain"/>
    <property type="match status" value="1"/>
</dbReference>
<dbReference type="AlphaFoldDB" id="A0A837HQ75"/>
<dbReference type="InterPro" id="IPR004101">
    <property type="entry name" value="Mur_ligase_C"/>
</dbReference>
<keyword evidence="7" id="KW-0573">Peptidoglycan synthesis</keyword>
<dbReference type="PANTHER" id="PTHR43692">
    <property type="entry name" value="UDP-N-ACETYLMURAMOYLALANINE--D-GLUTAMATE LIGASE"/>
    <property type="match status" value="1"/>
</dbReference>
<dbReference type="EC" id="6.3.2.9" evidence="7"/>
<evidence type="ECO:0000256" key="3">
    <source>
        <dbReference type="ARBA" id="ARBA00022490"/>
    </source>
</evidence>
<dbReference type="NCBIfam" id="TIGR01087">
    <property type="entry name" value="murD"/>
    <property type="match status" value="1"/>
</dbReference>
<comment type="catalytic activity">
    <reaction evidence="7">
        <text>UDP-N-acetyl-alpha-D-muramoyl-L-alanine + D-glutamate + ATP = UDP-N-acetyl-alpha-D-muramoyl-L-alanyl-D-glutamate + ADP + phosphate + H(+)</text>
        <dbReference type="Rhea" id="RHEA:16429"/>
        <dbReference type="ChEBI" id="CHEBI:15378"/>
        <dbReference type="ChEBI" id="CHEBI:29986"/>
        <dbReference type="ChEBI" id="CHEBI:30616"/>
        <dbReference type="ChEBI" id="CHEBI:43474"/>
        <dbReference type="ChEBI" id="CHEBI:83898"/>
        <dbReference type="ChEBI" id="CHEBI:83900"/>
        <dbReference type="ChEBI" id="CHEBI:456216"/>
        <dbReference type="EC" id="6.3.2.9"/>
    </reaction>
</comment>
<name>A0A837HQ75_9BACT</name>
<comment type="caution">
    <text evidence="10">The sequence shown here is derived from an EMBL/GenBank/DDBJ whole genome shotgun (WGS) entry which is preliminary data.</text>
</comment>
<evidence type="ECO:0000259" key="9">
    <source>
        <dbReference type="Pfam" id="PF08245"/>
    </source>
</evidence>
<dbReference type="InterPro" id="IPR013221">
    <property type="entry name" value="Mur_ligase_cen"/>
</dbReference>
<dbReference type="SUPFAM" id="SSF53623">
    <property type="entry name" value="MurD-like peptide ligases, catalytic domain"/>
    <property type="match status" value="1"/>
</dbReference>
<organism evidence="10 11">
    <name type="scientific">Candidatus Nomurabacteria bacterium GW2011_GWD2_39_12</name>
    <dbReference type="NCBI Taxonomy" id="1618759"/>
    <lineage>
        <taxon>Bacteria</taxon>
        <taxon>Candidatus Nomuraibacteriota</taxon>
    </lineage>
</organism>
<dbReference type="GO" id="GO:0005737">
    <property type="term" value="C:cytoplasm"/>
    <property type="evidence" value="ECO:0007669"/>
    <property type="project" value="UniProtKB-SubCell"/>
</dbReference>
<evidence type="ECO:0000256" key="1">
    <source>
        <dbReference type="ARBA" id="ARBA00004496"/>
    </source>
</evidence>
<evidence type="ECO:0000313" key="11">
    <source>
        <dbReference type="Proteomes" id="UP000033998"/>
    </source>
</evidence>
<dbReference type="Proteomes" id="UP000033998">
    <property type="component" value="Unassembled WGS sequence"/>
</dbReference>
<keyword evidence="5" id="KW-0547">Nucleotide-binding</keyword>
<keyword evidence="4 10" id="KW-0436">Ligase</keyword>
<keyword evidence="3" id="KW-0963">Cytoplasm</keyword>
<dbReference type="SUPFAM" id="SSF51984">
    <property type="entry name" value="MurCD N-terminal domain"/>
    <property type="match status" value="1"/>
</dbReference>
<dbReference type="Pfam" id="PF21799">
    <property type="entry name" value="MurD-like_N"/>
    <property type="match status" value="1"/>
</dbReference>
<dbReference type="Gene3D" id="3.90.190.20">
    <property type="entry name" value="Mur ligase, C-terminal domain"/>
    <property type="match status" value="1"/>
</dbReference>
<keyword evidence="7" id="KW-0131">Cell cycle</keyword>
<dbReference type="GO" id="GO:0008360">
    <property type="term" value="P:regulation of cell shape"/>
    <property type="evidence" value="ECO:0007669"/>
    <property type="project" value="UniProtKB-KW"/>
</dbReference>